<dbReference type="Gene3D" id="2.60.120.10">
    <property type="entry name" value="Jelly Rolls"/>
    <property type="match status" value="1"/>
</dbReference>
<dbReference type="SUPFAM" id="SSF51182">
    <property type="entry name" value="RmlC-like cupins"/>
    <property type="match status" value="1"/>
</dbReference>
<organism evidence="1 2">
    <name type="scientific">Streptantibioticus rubrisoli</name>
    <dbReference type="NCBI Taxonomy" id="1387313"/>
    <lineage>
        <taxon>Bacteria</taxon>
        <taxon>Bacillati</taxon>
        <taxon>Actinomycetota</taxon>
        <taxon>Actinomycetes</taxon>
        <taxon>Kitasatosporales</taxon>
        <taxon>Streptomycetaceae</taxon>
        <taxon>Streptantibioticus</taxon>
    </lineage>
</organism>
<dbReference type="RefSeq" id="WP_255929122.1">
    <property type="nucleotide sequence ID" value="NZ_JANFNH010000019.1"/>
</dbReference>
<gene>
    <name evidence="1" type="ORF">NON19_17420</name>
</gene>
<dbReference type="InterPro" id="IPR014710">
    <property type="entry name" value="RmlC-like_jellyroll"/>
</dbReference>
<accession>A0ABT1PEE4</accession>
<dbReference type="InterPro" id="IPR011051">
    <property type="entry name" value="RmlC_Cupin_sf"/>
</dbReference>
<comment type="caution">
    <text evidence="1">The sequence shown here is derived from an EMBL/GenBank/DDBJ whole genome shotgun (WGS) entry which is preliminary data.</text>
</comment>
<name>A0ABT1PEE4_9ACTN</name>
<sequence length="137" mass="14698">MADEPIGPLGPSGGAPLPRQLCDVKALAALDSASAGAVWRLAQPGRQLDANLVRLMPDEHIDTHVEPDLDVLLYVVAGDGTLDTPWDRQPLTEGGLFWLPHGSTRAVTAGKDGMCYLTVHRRRPGMRIQTRPTPGTS</sequence>
<keyword evidence="2" id="KW-1185">Reference proteome</keyword>
<proteinExistence type="predicted"/>
<evidence type="ECO:0000313" key="1">
    <source>
        <dbReference type="EMBL" id="MCQ4043751.1"/>
    </source>
</evidence>
<dbReference type="Proteomes" id="UP001206206">
    <property type="component" value="Unassembled WGS sequence"/>
</dbReference>
<reference evidence="1 2" key="1">
    <citation type="submission" date="2022-06" db="EMBL/GenBank/DDBJ databases">
        <title>Draft genome sequence of type strain Streptomyces rubrisoli DSM 42083.</title>
        <authorList>
            <person name="Duangmal K."/>
            <person name="Klaysubun C."/>
        </authorList>
    </citation>
    <scope>NUCLEOTIDE SEQUENCE [LARGE SCALE GENOMIC DNA]</scope>
    <source>
        <strain evidence="1 2">DSM 42083</strain>
    </source>
</reference>
<dbReference type="CDD" id="cd02208">
    <property type="entry name" value="cupin_RmlC-like"/>
    <property type="match status" value="1"/>
</dbReference>
<evidence type="ECO:0000313" key="2">
    <source>
        <dbReference type="Proteomes" id="UP001206206"/>
    </source>
</evidence>
<protein>
    <submittedName>
        <fullName evidence="1">Cupin domain-containing protein</fullName>
    </submittedName>
</protein>
<dbReference type="EMBL" id="JANFNH010000019">
    <property type="protein sequence ID" value="MCQ4043751.1"/>
    <property type="molecule type" value="Genomic_DNA"/>
</dbReference>